<evidence type="ECO:0000313" key="4">
    <source>
        <dbReference type="Proteomes" id="UP000290289"/>
    </source>
</evidence>
<organism evidence="3 4">
    <name type="scientific">Malus domestica</name>
    <name type="common">Apple</name>
    <name type="synonym">Pyrus malus</name>
    <dbReference type="NCBI Taxonomy" id="3750"/>
    <lineage>
        <taxon>Eukaryota</taxon>
        <taxon>Viridiplantae</taxon>
        <taxon>Streptophyta</taxon>
        <taxon>Embryophyta</taxon>
        <taxon>Tracheophyta</taxon>
        <taxon>Spermatophyta</taxon>
        <taxon>Magnoliopsida</taxon>
        <taxon>eudicotyledons</taxon>
        <taxon>Gunneridae</taxon>
        <taxon>Pentapetalae</taxon>
        <taxon>rosids</taxon>
        <taxon>fabids</taxon>
        <taxon>Rosales</taxon>
        <taxon>Rosaceae</taxon>
        <taxon>Amygdaloideae</taxon>
        <taxon>Maleae</taxon>
        <taxon>Malus</taxon>
    </lineage>
</organism>
<evidence type="ECO:0000313" key="3">
    <source>
        <dbReference type="EMBL" id="RXH91786.1"/>
    </source>
</evidence>
<protein>
    <recommendedName>
        <fullName evidence="2">Zinc knuckle CX2CX4HX4C domain-containing protein</fullName>
    </recommendedName>
</protein>
<evidence type="ECO:0000256" key="1">
    <source>
        <dbReference type="SAM" id="MobiDB-lite"/>
    </source>
</evidence>
<accession>A0A498J9G3</accession>
<name>A0A498J9G3_MALDO</name>
<proteinExistence type="predicted"/>
<gene>
    <name evidence="3" type="ORF">DVH24_020809</name>
</gene>
<dbReference type="Proteomes" id="UP000290289">
    <property type="component" value="Chromosome 8"/>
</dbReference>
<feature type="compositionally biased region" description="Gly residues" evidence="1">
    <location>
        <begin position="1"/>
        <end position="14"/>
    </location>
</feature>
<reference evidence="3 4" key="1">
    <citation type="submission" date="2018-10" db="EMBL/GenBank/DDBJ databases">
        <title>A high-quality apple genome assembly.</title>
        <authorList>
            <person name="Hu J."/>
        </authorList>
    </citation>
    <scope>NUCLEOTIDE SEQUENCE [LARGE SCALE GENOMIC DNA]</scope>
    <source>
        <strain evidence="4">cv. HFTH1</strain>
        <tissue evidence="3">Young leaf</tissue>
    </source>
</reference>
<dbReference type="InterPro" id="IPR025836">
    <property type="entry name" value="Zn_knuckle_CX2CX4HX4C"/>
</dbReference>
<sequence length="218" mass="23536">MARGGGGGRSGSRSGGFRSSRFRSRSSGTSLKSPSAPDEVVVRYSNGGPVRVVRPSEVEGAAFQSNLYSEYDKYGTPSGSLPCEGFEFCSCKKLLMLAIETTLFDGCNSPTGLSCRYFLERYCGVEVDIGALKKGSTCSVLEVEDPAEVGFRGFLRLRVDFDALRPLITCCSVPCPARGSYVIRFKYEGLRIFCYRCGRLGHSSACPRPAPPLPSGET</sequence>
<feature type="domain" description="Zinc knuckle CX2CX4HX4C" evidence="2">
    <location>
        <begin position="162"/>
        <end position="204"/>
    </location>
</feature>
<keyword evidence="4" id="KW-1185">Reference proteome</keyword>
<dbReference type="STRING" id="3750.A0A498J9G3"/>
<evidence type="ECO:0000259" key="2">
    <source>
        <dbReference type="Pfam" id="PF14392"/>
    </source>
</evidence>
<dbReference type="Pfam" id="PF14392">
    <property type="entry name" value="zf-CCHC_4"/>
    <property type="match status" value="1"/>
</dbReference>
<dbReference type="AlphaFoldDB" id="A0A498J9G3"/>
<dbReference type="EMBL" id="RDQH01000334">
    <property type="protein sequence ID" value="RXH91786.1"/>
    <property type="molecule type" value="Genomic_DNA"/>
</dbReference>
<feature type="region of interest" description="Disordered" evidence="1">
    <location>
        <begin position="1"/>
        <end position="40"/>
    </location>
</feature>
<comment type="caution">
    <text evidence="3">The sequence shown here is derived from an EMBL/GenBank/DDBJ whole genome shotgun (WGS) entry which is preliminary data.</text>
</comment>